<dbReference type="InterPro" id="IPR049709">
    <property type="entry name" value="IniB-like_N"/>
</dbReference>
<evidence type="ECO:0000313" key="2">
    <source>
        <dbReference type="Proteomes" id="UP001526201"/>
    </source>
</evidence>
<keyword evidence="2" id="KW-1185">Reference proteome</keyword>
<gene>
    <name evidence="1" type="ORF">H7J73_20215</name>
</gene>
<dbReference type="NCBIfam" id="NF038176">
    <property type="entry name" value="Rv0340_fam"/>
    <property type="match status" value="1"/>
</dbReference>
<accession>A0ABT3CFZ9</accession>
<protein>
    <submittedName>
        <fullName evidence="1">Uncharacterized protein</fullName>
    </submittedName>
</protein>
<proteinExistence type="predicted"/>
<reference evidence="1 2" key="1">
    <citation type="journal article" date="2022" name="BMC Genomics">
        <title>Comparative genome analysis of mycobacteria focusing on tRNA and non-coding RNA.</title>
        <authorList>
            <person name="Behra P.R.K."/>
            <person name="Pettersson B.M.F."/>
            <person name="Ramesh M."/>
            <person name="Das S."/>
            <person name="Dasgupta S."/>
            <person name="Kirsebom L.A."/>
        </authorList>
    </citation>
    <scope>NUCLEOTIDE SEQUENCE [LARGE SCALE GENOMIC DNA]</scope>
    <source>
        <strain evidence="1 2">DSM 44078</strain>
    </source>
</reference>
<sequence length="194" mass="19864">MANELLDFVMSLVRDPQVAAQYAADPAQAIANAHLTDVTSADVNNLIPMVSDSFASFPGAASAFGGDSGATDGNVWTSGAATAAFDAFTPHLGDLPDHATTALHDLSSSVIDTQSLDQSVAQANPSQLVSDVSGGNAVAGLEGFDPSTQLHELGVDPTAIDPSALGVDDHGVFDQFTSDVHHFDADASGFDLHN</sequence>
<organism evidence="1 2">
    <name type="scientific">Mycolicibacterium komossense</name>
    <dbReference type="NCBI Taxonomy" id="1779"/>
    <lineage>
        <taxon>Bacteria</taxon>
        <taxon>Bacillati</taxon>
        <taxon>Actinomycetota</taxon>
        <taxon>Actinomycetes</taxon>
        <taxon>Mycobacteriales</taxon>
        <taxon>Mycobacteriaceae</taxon>
        <taxon>Mycolicibacterium</taxon>
    </lineage>
</organism>
<dbReference type="RefSeq" id="WP_264069458.1">
    <property type="nucleotide sequence ID" value="NZ_JACKTY010000032.1"/>
</dbReference>
<dbReference type="Proteomes" id="UP001526201">
    <property type="component" value="Unassembled WGS sequence"/>
</dbReference>
<name>A0ABT3CFZ9_9MYCO</name>
<dbReference type="NCBIfam" id="NF038175">
    <property type="entry name" value="IniB_NTERM"/>
    <property type="match status" value="1"/>
</dbReference>
<dbReference type="EMBL" id="JACKTY010000032">
    <property type="protein sequence ID" value="MCV7228341.1"/>
    <property type="molecule type" value="Genomic_DNA"/>
</dbReference>
<evidence type="ECO:0000313" key="1">
    <source>
        <dbReference type="EMBL" id="MCV7228341.1"/>
    </source>
</evidence>
<comment type="caution">
    <text evidence="1">The sequence shown here is derived from an EMBL/GenBank/DDBJ whole genome shotgun (WGS) entry which is preliminary data.</text>
</comment>